<comment type="subcellular location">
    <subcellularLocation>
        <location evidence="12">Cytoplasm</location>
    </subcellularLocation>
</comment>
<dbReference type="GO" id="GO:0006241">
    <property type="term" value="P:CTP biosynthetic process"/>
    <property type="evidence" value="ECO:0007669"/>
    <property type="project" value="UniProtKB-UniRule"/>
</dbReference>
<feature type="binding site" evidence="12 13">
    <location>
        <position position="125"/>
    </location>
    <ligand>
        <name>ATP</name>
        <dbReference type="ChEBI" id="CHEBI:30616"/>
    </ligand>
</feature>
<evidence type="ECO:0000256" key="7">
    <source>
        <dbReference type="ARBA" id="ARBA00022741"/>
    </source>
</evidence>
<evidence type="ECO:0000256" key="5">
    <source>
        <dbReference type="ARBA" id="ARBA00022679"/>
    </source>
</evidence>
<dbReference type="GO" id="GO:0005524">
    <property type="term" value="F:ATP binding"/>
    <property type="evidence" value="ECO:0007669"/>
    <property type="project" value="UniProtKB-UniRule"/>
</dbReference>
<dbReference type="SMART" id="SM00562">
    <property type="entry name" value="NDK"/>
    <property type="match status" value="1"/>
</dbReference>
<comment type="similarity">
    <text evidence="2 12 13 14">Belongs to the NDK family.</text>
</comment>
<evidence type="ECO:0000256" key="13">
    <source>
        <dbReference type="PROSITE-ProRule" id="PRU00706"/>
    </source>
</evidence>
<keyword evidence="12" id="KW-0597">Phosphoprotein</keyword>
<evidence type="ECO:0000256" key="10">
    <source>
        <dbReference type="ARBA" id="ARBA00022842"/>
    </source>
</evidence>
<feature type="domain" description="Nucleoside diphosphate kinase-like" evidence="15">
    <location>
        <begin position="10"/>
        <end position="149"/>
    </location>
</feature>
<comment type="catalytic activity">
    <reaction evidence="12">
        <text>a 2'-deoxyribonucleoside 5'-diphosphate + ATP = a 2'-deoxyribonucleoside 5'-triphosphate + ADP</text>
        <dbReference type="Rhea" id="RHEA:44640"/>
        <dbReference type="ChEBI" id="CHEBI:30616"/>
        <dbReference type="ChEBI" id="CHEBI:61560"/>
        <dbReference type="ChEBI" id="CHEBI:73316"/>
        <dbReference type="ChEBI" id="CHEBI:456216"/>
        <dbReference type="EC" id="2.7.4.6"/>
    </reaction>
</comment>
<keyword evidence="8 12" id="KW-0418">Kinase</keyword>
<dbReference type="OrthoDB" id="9801161at2"/>
<gene>
    <name evidence="12 16" type="primary">ndk</name>
    <name evidence="16" type="ORF">HMPREF0044_1160</name>
</gene>
<evidence type="ECO:0000256" key="1">
    <source>
        <dbReference type="ARBA" id="ARBA00001946"/>
    </source>
</evidence>
<dbReference type="HOGENOM" id="CLU_060216_6_3_11"/>
<dbReference type="PRINTS" id="PR01243">
    <property type="entry name" value="NUCDPKINASE"/>
</dbReference>
<evidence type="ECO:0000256" key="6">
    <source>
        <dbReference type="ARBA" id="ARBA00022723"/>
    </source>
</evidence>
<keyword evidence="7 12" id="KW-0547">Nucleotide-binding</keyword>
<name>C0W170_9ACTO</name>
<dbReference type="InterPro" id="IPR034907">
    <property type="entry name" value="NDK-like_dom"/>
</dbReference>
<dbReference type="GO" id="GO:0046872">
    <property type="term" value="F:metal ion binding"/>
    <property type="evidence" value="ECO:0007669"/>
    <property type="project" value="UniProtKB-KW"/>
</dbReference>
<keyword evidence="6 12" id="KW-0479">Metal-binding</keyword>
<dbReference type="GO" id="GO:0005737">
    <property type="term" value="C:cytoplasm"/>
    <property type="evidence" value="ECO:0007669"/>
    <property type="project" value="UniProtKB-SubCell"/>
</dbReference>
<dbReference type="PANTHER" id="PTHR11349">
    <property type="entry name" value="NUCLEOSIDE DIPHOSPHATE KINASE"/>
    <property type="match status" value="1"/>
</dbReference>
<dbReference type="SUPFAM" id="SSF54919">
    <property type="entry name" value="Nucleoside diphosphate kinase, NDK"/>
    <property type="match status" value="1"/>
</dbReference>
<evidence type="ECO:0000256" key="9">
    <source>
        <dbReference type="ARBA" id="ARBA00022840"/>
    </source>
</evidence>
<dbReference type="InterPro" id="IPR036850">
    <property type="entry name" value="NDK-like_dom_sf"/>
</dbReference>
<dbReference type="InterPro" id="IPR001564">
    <property type="entry name" value="Nucleoside_diP_kinase"/>
</dbReference>
<evidence type="ECO:0000313" key="17">
    <source>
        <dbReference type="Proteomes" id="UP000010301"/>
    </source>
</evidence>
<evidence type="ECO:0000256" key="2">
    <source>
        <dbReference type="ARBA" id="ARBA00008142"/>
    </source>
</evidence>
<dbReference type="STRING" id="525245.HMPREF0044_1160"/>
<keyword evidence="9 12" id="KW-0067">ATP-binding</keyword>
<keyword evidence="12" id="KW-0963">Cytoplasm</keyword>
<feature type="active site" description="Pros-phosphohistidine intermediate" evidence="12 13">
    <location>
        <position position="128"/>
    </location>
</feature>
<dbReference type="EC" id="2.7.4.6" evidence="3 12"/>
<evidence type="ECO:0000256" key="12">
    <source>
        <dbReference type="HAMAP-Rule" id="MF_00451"/>
    </source>
</evidence>
<evidence type="ECO:0000256" key="4">
    <source>
        <dbReference type="ARBA" id="ARBA00017632"/>
    </source>
</evidence>
<keyword evidence="17" id="KW-1185">Reference proteome</keyword>
<feature type="binding site" evidence="12 13">
    <location>
        <position position="100"/>
    </location>
    <ligand>
        <name>ATP</name>
        <dbReference type="ChEBI" id="CHEBI:30616"/>
    </ligand>
</feature>
<dbReference type="GO" id="GO:0006228">
    <property type="term" value="P:UTP biosynthetic process"/>
    <property type="evidence" value="ECO:0007669"/>
    <property type="project" value="UniProtKB-UniRule"/>
</dbReference>
<dbReference type="Gene3D" id="3.30.70.141">
    <property type="entry name" value="Nucleoside diphosphate kinase-like domain"/>
    <property type="match status" value="1"/>
</dbReference>
<dbReference type="AlphaFoldDB" id="C0W170"/>
<evidence type="ECO:0000313" key="16">
    <source>
        <dbReference type="EMBL" id="EEH63559.1"/>
    </source>
</evidence>
<proteinExistence type="inferred from homology"/>
<comment type="catalytic activity">
    <reaction evidence="12">
        <text>a ribonucleoside 5'-diphosphate + ATP = a ribonucleoside 5'-triphosphate + ADP</text>
        <dbReference type="Rhea" id="RHEA:18113"/>
        <dbReference type="ChEBI" id="CHEBI:30616"/>
        <dbReference type="ChEBI" id="CHEBI:57930"/>
        <dbReference type="ChEBI" id="CHEBI:61557"/>
        <dbReference type="ChEBI" id="CHEBI:456216"/>
        <dbReference type="EC" id="2.7.4.6"/>
    </reaction>
</comment>
<dbReference type="HAMAP" id="MF_00451">
    <property type="entry name" value="NDP_kinase"/>
    <property type="match status" value="1"/>
</dbReference>
<dbReference type="Pfam" id="PF00334">
    <property type="entry name" value="NDK"/>
    <property type="match status" value="1"/>
</dbReference>
<feature type="binding site" evidence="12 13">
    <location>
        <position position="66"/>
    </location>
    <ligand>
        <name>ATP</name>
        <dbReference type="ChEBI" id="CHEBI:30616"/>
    </ligand>
</feature>
<keyword evidence="5 12" id="KW-0808">Transferase</keyword>
<dbReference type="eggNOG" id="COG0105">
    <property type="taxonomic scope" value="Bacteria"/>
</dbReference>
<dbReference type="GO" id="GO:0006183">
    <property type="term" value="P:GTP biosynthetic process"/>
    <property type="evidence" value="ECO:0007669"/>
    <property type="project" value="UniProtKB-UniRule"/>
</dbReference>
<evidence type="ECO:0000256" key="3">
    <source>
        <dbReference type="ARBA" id="ARBA00012966"/>
    </source>
</evidence>
<accession>C0W170</accession>
<dbReference type="EMBL" id="ACFG01000032">
    <property type="protein sequence ID" value="EEH63559.1"/>
    <property type="molecule type" value="Genomic_DNA"/>
</dbReference>
<comment type="function">
    <text evidence="12">Major role in the synthesis of nucleoside triphosphates other than ATP. The ATP gamma phosphate is transferred to the NDP beta phosphate via a ping-pong mechanism, using a phosphorylated active-site intermediate.</text>
</comment>
<dbReference type="NCBIfam" id="NF001908">
    <property type="entry name" value="PRK00668.1"/>
    <property type="match status" value="1"/>
</dbReference>
<dbReference type="CDD" id="cd04413">
    <property type="entry name" value="NDPk_I"/>
    <property type="match status" value="1"/>
</dbReference>
<feature type="binding site" evidence="12 13">
    <location>
        <position position="111"/>
    </location>
    <ligand>
        <name>ATP</name>
        <dbReference type="ChEBI" id="CHEBI:30616"/>
    </ligand>
</feature>
<keyword evidence="11 12" id="KW-0546">Nucleotide metabolism</keyword>
<dbReference type="Proteomes" id="UP000010301">
    <property type="component" value="Unassembled WGS sequence"/>
</dbReference>
<comment type="caution">
    <text evidence="16">The sequence shown here is derived from an EMBL/GenBank/DDBJ whole genome shotgun (WGS) entry which is preliminary data.</text>
</comment>
<dbReference type="RefSeq" id="WP_006546330.1">
    <property type="nucleotide sequence ID" value="NZ_DS999541.1"/>
</dbReference>
<dbReference type="PROSITE" id="PS51374">
    <property type="entry name" value="NDPK_LIKE"/>
    <property type="match status" value="1"/>
</dbReference>
<dbReference type="GO" id="GO:0004550">
    <property type="term" value="F:nucleoside diphosphate kinase activity"/>
    <property type="evidence" value="ECO:0007669"/>
    <property type="project" value="UniProtKB-UniRule"/>
</dbReference>
<organism evidence="16 17">
    <name type="scientific">Gleimia coleocanis DSM 15436</name>
    <dbReference type="NCBI Taxonomy" id="525245"/>
    <lineage>
        <taxon>Bacteria</taxon>
        <taxon>Bacillati</taxon>
        <taxon>Actinomycetota</taxon>
        <taxon>Actinomycetes</taxon>
        <taxon>Actinomycetales</taxon>
        <taxon>Actinomycetaceae</taxon>
        <taxon>Gleimia</taxon>
    </lineage>
</organism>
<sequence>MSRPFFDETRQHTLIVVKPDGYARGLTGEVIRRIERKGYKVVALKLMQASKELLTAHYTELVERPFFPDIVEYMTSGPVVAMVVEGDRVIEGMRVIMGPTDPTVAPAGTIRGDLGRDWNSGNIENIVHGSDCPENAEREIGLWFPELTA</sequence>
<reference evidence="16 17" key="1">
    <citation type="submission" date="2009-01" db="EMBL/GenBank/DDBJ databases">
        <authorList>
            <person name="Qin X."/>
            <person name="Bachman B."/>
            <person name="Battles P."/>
            <person name="Bell A."/>
            <person name="Bess C."/>
            <person name="Bickham C."/>
            <person name="Chaboub L."/>
            <person name="Chen D."/>
            <person name="Coyle M."/>
            <person name="Deiros D.R."/>
            <person name="Dinh H."/>
            <person name="Forbes L."/>
            <person name="Fowler G."/>
            <person name="Francisco L."/>
            <person name="Fu Q."/>
            <person name="Gubbala S."/>
            <person name="Hale W."/>
            <person name="Han Y."/>
            <person name="Hemphill L."/>
            <person name="Highlander S.K."/>
            <person name="Hirani K."/>
            <person name="Hogues M."/>
            <person name="Jackson L."/>
            <person name="Jakkamsetti A."/>
            <person name="Javaid M."/>
            <person name="Jiang H."/>
            <person name="Korchina V."/>
            <person name="Kovar C."/>
            <person name="Lara F."/>
            <person name="Lee S."/>
            <person name="Mata R."/>
            <person name="Mathew T."/>
            <person name="Moen C."/>
            <person name="Morales K."/>
            <person name="Munidasa M."/>
            <person name="Nazareth L."/>
            <person name="Ngo R."/>
            <person name="Nguyen L."/>
            <person name="Okwuonu G."/>
            <person name="Ongeri F."/>
            <person name="Patil S."/>
            <person name="Petrosino J."/>
            <person name="Pham C."/>
            <person name="Pham P."/>
            <person name="Pu L.-L."/>
            <person name="Puazo M."/>
            <person name="Raj R."/>
            <person name="Reid J."/>
            <person name="Rouhana J."/>
            <person name="Saada N."/>
            <person name="Shang Y."/>
            <person name="Simmons D."/>
            <person name="Thornton R."/>
            <person name="Warren J."/>
            <person name="Weissenberger G."/>
            <person name="Zhang J."/>
            <person name="Zhang L."/>
            <person name="Zhou C."/>
            <person name="Zhu D."/>
            <person name="Muzny D."/>
            <person name="Worley K."/>
            <person name="Gibbs R."/>
        </authorList>
    </citation>
    <scope>NUCLEOTIDE SEQUENCE [LARGE SCALE GENOMIC DNA]</scope>
    <source>
        <strain evidence="16 17">DSM 15436</strain>
    </source>
</reference>
<comment type="subunit">
    <text evidence="12">Homotetramer.</text>
</comment>
<protein>
    <recommendedName>
        <fullName evidence="4 12">Nucleoside diphosphate kinase</fullName>
        <shortName evidence="12">NDK</shortName>
        <shortName evidence="12">NDP kinase</shortName>
        <ecNumber evidence="3 12">2.7.4.6</ecNumber>
    </recommendedName>
    <alternativeName>
        <fullName evidence="12">Nucleoside-2-P kinase</fullName>
    </alternativeName>
</protein>
<evidence type="ECO:0000256" key="8">
    <source>
        <dbReference type="ARBA" id="ARBA00022777"/>
    </source>
</evidence>
<comment type="cofactor">
    <cofactor evidence="1 12">
        <name>Mg(2+)</name>
        <dbReference type="ChEBI" id="CHEBI:18420"/>
    </cofactor>
</comment>
<keyword evidence="10 12" id="KW-0460">Magnesium</keyword>
<feature type="binding site" evidence="12 13">
    <location>
        <position position="18"/>
    </location>
    <ligand>
        <name>ATP</name>
        <dbReference type="ChEBI" id="CHEBI:30616"/>
    </ligand>
</feature>
<evidence type="ECO:0000256" key="11">
    <source>
        <dbReference type="ARBA" id="ARBA00023080"/>
    </source>
</evidence>
<feature type="binding site" evidence="12 13">
    <location>
        <position position="94"/>
    </location>
    <ligand>
        <name>ATP</name>
        <dbReference type="ChEBI" id="CHEBI:30616"/>
    </ligand>
</feature>
<dbReference type="FunFam" id="3.30.70.141:FF:000003">
    <property type="entry name" value="Nucleoside diphosphate kinase"/>
    <property type="match status" value="1"/>
</dbReference>
<evidence type="ECO:0000256" key="14">
    <source>
        <dbReference type="RuleBase" id="RU004011"/>
    </source>
</evidence>
<evidence type="ECO:0000259" key="15">
    <source>
        <dbReference type="SMART" id="SM00562"/>
    </source>
</evidence>